<evidence type="ECO:0008006" key="5">
    <source>
        <dbReference type="Google" id="ProtNLM"/>
    </source>
</evidence>
<proteinExistence type="predicted"/>
<gene>
    <name evidence="3" type="ORF">P171DRAFT_40365</name>
</gene>
<accession>A0A9P4PGJ4</accession>
<sequence length="276" mass="29735">MNTTAQNHRDRRTDEETPLLATPAPAPAKDAHAAGLGTKLKKHFGANISKSWADLVLLFCYVITGLLDSSAVFIWGSFVSMQTGNTVYLGLGLVAPSEGIRWVKALTSIASFCAGSFFFARFHRFLSPRKRGVLVASYTLQCLLIVFAALVVTYGHDELDDKDHLHWQVLVPLAAVAFQSSGQAVTSRVLQYGGLTSVVLTSNYCDLFSDPKLIAVNNVERNRRVAAPVLLFIGAMLGGLWAHSSIGLAGALWTAAALKAAAVLAWVFWSAEPDDA</sequence>
<dbReference type="OrthoDB" id="5288586at2759"/>
<keyword evidence="2" id="KW-0472">Membrane</keyword>
<dbReference type="PANTHER" id="PTHR37488">
    <property type="entry name" value="DUF1275 DOMAIN-CONTAINING PROTEIN"/>
    <property type="match status" value="1"/>
</dbReference>
<dbReference type="InterPro" id="IPR010699">
    <property type="entry name" value="DUF1275"/>
</dbReference>
<dbReference type="AlphaFoldDB" id="A0A9P4PGJ4"/>
<organism evidence="3 4">
    <name type="scientific">Karstenula rhodostoma CBS 690.94</name>
    <dbReference type="NCBI Taxonomy" id="1392251"/>
    <lineage>
        <taxon>Eukaryota</taxon>
        <taxon>Fungi</taxon>
        <taxon>Dikarya</taxon>
        <taxon>Ascomycota</taxon>
        <taxon>Pezizomycotina</taxon>
        <taxon>Dothideomycetes</taxon>
        <taxon>Pleosporomycetidae</taxon>
        <taxon>Pleosporales</taxon>
        <taxon>Massarineae</taxon>
        <taxon>Didymosphaeriaceae</taxon>
        <taxon>Karstenula</taxon>
    </lineage>
</organism>
<feature type="region of interest" description="Disordered" evidence="1">
    <location>
        <begin position="1"/>
        <end position="31"/>
    </location>
</feature>
<evidence type="ECO:0000313" key="3">
    <source>
        <dbReference type="EMBL" id="KAF2443567.1"/>
    </source>
</evidence>
<evidence type="ECO:0000256" key="1">
    <source>
        <dbReference type="SAM" id="MobiDB-lite"/>
    </source>
</evidence>
<feature type="transmembrane region" description="Helical" evidence="2">
    <location>
        <begin position="225"/>
        <end position="243"/>
    </location>
</feature>
<evidence type="ECO:0000256" key="2">
    <source>
        <dbReference type="SAM" id="Phobius"/>
    </source>
</evidence>
<keyword evidence="4" id="KW-1185">Reference proteome</keyword>
<keyword evidence="2" id="KW-0812">Transmembrane</keyword>
<dbReference type="Proteomes" id="UP000799764">
    <property type="component" value="Unassembled WGS sequence"/>
</dbReference>
<keyword evidence="2" id="KW-1133">Transmembrane helix</keyword>
<feature type="transmembrane region" description="Helical" evidence="2">
    <location>
        <begin position="99"/>
        <end position="120"/>
    </location>
</feature>
<dbReference type="Pfam" id="PF06912">
    <property type="entry name" value="DUF1275"/>
    <property type="match status" value="1"/>
</dbReference>
<feature type="transmembrane region" description="Helical" evidence="2">
    <location>
        <begin position="55"/>
        <end position="79"/>
    </location>
</feature>
<comment type="caution">
    <text evidence="3">The sequence shown here is derived from an EMBL/GenBank/DDBJ whole genome shotgun (WGS) entry which is preliminary data.</text>
</comment>
<protein>
    <recommendedName>
        <fullName evidence="5">DUF1275 domain protein</fullName>
    </recommendedName>
</protein>
<dbReference type="PANTHER" id="PTHR37488:SF1">
    <property type="entry name" value="DUF1275 DOMAIN PROTEIN"/>
    <property type="match status" value="1"/>
</dbReference>
<feature type="transmembrane region" description="Helical" evidence="2">
    <location>
        <begin position="132"/>
        <end position="155"/>
    </location>
</feature>
<dbReference type="EMBL" id="MU001502">
    <property type="protein sequence ID" value="KAF2443567.1"/>
    <property type="molecule type" value="Genomic_DNA"/>
</dbReference>
<evidence type="ECO:0000313" key="4">
    <source>
        <dbReference type="Proteomes" id="UP000799764"/>
    </source>
</evidence>
<reference evidence="3" key="1">
    <citation type="journal article" date="2020" name="Stud. Mycol.">
        <title>101 Dothideomycetes genomes: a test case for predicting lifestyles and emergence of pathogens.</title>
        <authorList>
            <person name="Haridas S."/>
            <person name="Albert R."/>
            <person name="Binder M."/>
            <person name="Bloem J."/>
            <person name="Labutti K."/>
            <person name="Salamov A."/>
            <person name="Andreopoulos B."/>
            <person name="Baker S."/>
            <person name="Barry K."/>
            <person name="Bills G."/>
            <person name="Bluhm B."/>
            <person name="Cannon C."/>
            <person name="Castanera R."/>
            <person name="Culley D."/>
            <person name="Daum C."/>
            <person name="Ezra D."/>
            <person name="Gonzalez J."/>
            <person name="Henrissat B."/>
            <person name="Kuo A."/>
            <person name="Liang C."/>
            <person name="Lipzen A."/>
            <person name="Lutzoni F."/>
            <person name="Magnuson J."/>
            <person name="Mondo S."/>
            <person name="Nolan M."/>
            <person name="Ohm R."/>
            <person name="Pangilinan J."/>
            <person name="Park H.-J."/>
            <person name="Ramirez L."/>
            <person name="Alfaro M."/>
            <person name="Sun H."/>
            <person name="Tritt A."/>
            <person name="Yoshinaga Y."/>
            <person name="Zwiers L.-H."/>
            <person name="Turgeon B."/>
            <person name="Goodwin S."/>
            <person name="Spatafora J."/>
            <person name="Crous P."/>
            <person name="Grigoriev I."/>
        </authorList>
    </citation>
    <scope>NUCLEOTIDE SEQUENCE</scope>
    <source>
        <strain evidence="3">CBS 690.94</strain>
    </source>
</reference>
<name>A0A9P4PGJ4_9PLEO</name>
<feature type="transmembrane region" description="Helical" evidence="2">
    <location>
        <begin position="250"/>
        <end position="269"/>
    </location>
</feature>